<feature type="compositionally biased region" description="Low complexity" evidence="1">
    <location>
        <begin position="255"/>
        <end position="268"/>
    </location>
</feature>
<dbReference type="EMBL" id="JARIHO010000020">
    <property type="protein sequence ID" value="KAJ7346730.1"/>
    <property type="molecule type" value="Genomic_DNA"/>
</dbReference>
<feature type="region of interest" description="Disordered" evidence="1">
    <location>
        <begin position="418"/>
        <end position="537"/>
    </location>
</feature>
<evidence type="ECO:0000313" key="2">
    <source>
        <dbReference type="EMBL" id="KAJ7346730.1"/>
    </source>
</evidence>
<sequence>MAPVNDNRPGFGRQNRNDDSSSSRENSPVRKQKRSFSPTSDDEVVMLDGGGDDDSDTPPNQPLIRQAVAFPWTPSITTVPATINMYQASPLPAPNKFLPGQEVPTPPKPRRTKKKTTQPHSSQTGRFRITSYNPTPATEPQPALTSGDGPYASIYRANAKTPKESTREPPGGTPSGSKKKPKPSDSRPKASASNAKVTAVNSKSSAASKGKTPDPQSTSTGIPWPAEMLQTHAPTQPEGGPSSRSHYKRDYDQDATAGASHSVAASSPSPRPEPRYLPVKRPPVYLRLVTILIEDKRGDVLDNQLAEVRVALRDSDNVEQDGYWANARDICQTLQASPSRIDGPAKVYAWRGKYRQIILKVTADNQDEYVEANVVVDPPRTLQVVVEAGVPPVGRVNPSPIPRALPEVDPYITRAEAHYPYVNPPPSNQGHNSRKRRHSPSDDYHDRPSSRQWSPSTLASSPRATSSRPSTSYHQNTFSAGSPDARTPGAGQHSLPGPSRGERFSPGGYADSLYKNRSQSGSDDSFSSESEDSDTIHERVSKEIDQIIQGEANWQDFFKLMGKQRSAAVVLEEYKIVQGIVDKWVGKPVPSGSLIEKSHIAQALQIEENPTERDKYMAECTETLQLMALYGSEGRRLQDPDVAAKAADDSPPGYNVKPARALLKLLRKADQQWVAAHPAT</sequence>
<feature type="compositionally biased region" description="Low complexity" evidence="1">
    <location>
        <begin position="518"/>
        <end position="528"/>
    </location>
</feature>
<dbReference type="AlphaFoldDB" id="A0AAD7A0U0"/>
<comment type="caution">
    <text evidence="2">The sequence shown here is derived from an EMBL/GenBank/DDBJ whole genome shotgun (WGS) entry which is preliminary data.</text>
</comment>
<feature type="compositionally biased region" description="Acidic residues" evidence="1">
    <location>
        <begin position="40"/>
        <end position="56"/>
    </location>
</feature>
<evidence type="ECO:0000256" key="1">
    <source>
        <dbReference type="SAM" id="MobiDB-lite"/>
    </source>
</evidence>
<gene>
    <name evidence="2" type="ORF">DFH08DRAFT_869148</name>
</gene>
<feature type="compositionally biased region" description="Low complexity" evidence="1">
    <location>
        <begin position="454"/>
        <end position="472"/>
    </location>
</feature>
<feature type="compositionally biased region" description="Basic and acidic residues" evidence="1">
    <location>
        <begin position="439"/>
        <end position="449"/>
    </location>
</feature>
<proteinExistence type="predicted"/>
<feature type="compositionally biased region" description="Basic residues" evidence="1">
    <location>
        <begin position="108"/>
        <end position="117"/>
    </location>
</feature>
<feature type="compositionally biased region" description="Polar residues" evidence="1">
    <location>
        <begin position="194"/>
        <end position="207"/>
    </location>
</feature>
<evidence type="ECO:0000313" key="3">
    <source>
        <dbReference type="Proteomes" id="UP001218218"/>
    </source>
</evidence>
<protein>
    <submittedName>
        <fullName evidence="2">Uncharacterized protein</fullName>
    </submittedName>
</protein>
<feature type="region of interest" description="Disordered" evidence="1">
    <location>
        <begin position="1"/>
        <end position="63"/>
    </location>
</feature>
<dbReference type="Proteomes" id="UP001218218">
    <property type="component" value="Unassembled WGS sequence"/>
</dbReference>
<feature type="region of interest" description="Disordered" evidence="1">
    <location>
        <begin position="88"/>
        <end position="278"/>
    </location>
</feature>
<keyword evidence="3" id="KW-1185">Reference proteome</keyword>
<reference evidence="2" key="1">
    <citation type="submission" date="2023-03" db="EMBL/GenBank/DDBJ databases">
        <title>Massive genome expansion in bonnet fungi (Mycena s.s.) driven by repeated elements and novel gene families across ecological guilds.</title>
        <authorList>
            <consortium name="Lawrence Berkeley National Laboratory"/>
            <person name="Harder C.B."/>
            <person name="Miyauchi S."/>
            <person name="Viragh M."/>
            <person name="Kuo A."/>
            <person name="Thoen E."/>
            <person name="Andreopoulos B."/>
            <person name="Lu D."/>
            <person name="Skrede I."/>
            <person name="Drula E."/>
            <person name="Henrissat B."/>
            <person name="Morin E."/>
            <person name="Kohler A."/>
            <person name="Barry K."/>
            <person name="LaButti K."/>
            <person name="Morin E."/>
            <person name="Salamov A."/>
            <person name="Lipzen A."/>
            <person name="Mereny Z."/>
            <person name="Hegedus B."/>
            <person name="Baldrian P."/>
            <person name="Stursova M."/>
            <person name="Weitz H."/>
            <person name="Taylor A."/>
            <person name="Grigoriev I.V."/>
            <person name="Nagy L.G."/>
            <person name="Martin F."/>
            <person name="Kauserud H."/>
        </authorList>
    </citation>
    <scope>NUCLEOTIDE SEQUENCE</scope>
    <source>
        <strain evidence="2">CBHHK002</strain>
    </source>
</reference>
<feature type="compositionally biased region" description="Polar residues" evidence="1">
    <location>
        <begin position="118"/>
        <end position="138"/>
    </location>
</feature>
<name>A0AAD7A0U0_9AGAR</name>
<organism evidence="2 3">
    <name type="scientific">Mycena albidolilacea</name>
    <dbReference type="NCBI Taxonomy" id="1033008"/>
    <lineage>
        <taxon>Eukaryota</taxon>
        <taxon>Fungi</taxon>
        <taxon>Dikarya</taxon>
        <taxon>Basidiomycota</taxon>
        <taxon>Agaricomycotina</taxon>
        <taxon>Agaricomycetes</taxon>
        <taxon>Agaricomycetidae</taxon>
        <taxon>Agaricales</taxon>
        <taxon>Marasmiineae</taxon>
        <taxon>Mycenaceae</taxon>
        <taxon>Mycena</taxon>
    </lineage>
</organism>
<accession>A0AAD7A0U0</accession>